<feature type="domain" description="FAD/NAD(P)-binding" evidence="12">
    <location>
        <begin position="4"/>
        <end position="311"/>
    </location>
</feature>
<dbReference type="Proteomes" id="UP000327294">
    <property type="component" value="Chromosome"/>
</dbReference>
<dbReference type="SUPFAM" id="SSF51905">
    <property type="entry name" value="FAD/NAD(P)-binding domain"/>
    <property type="match status" value="1"/>
</dbReference>
<comment type="cofactor">
    <cofactor evidence="2">
        <name>[4Fe-4S] cluster</name>
        <dbReference type="ChEBI" id="CHEBI:49883"/>
    </cofactor>
</comment>
<evidence type="ECO:0000256" key="6">
    <source>
        <dbReference type="ARBA" id="ARBA00022723"/>
    </source>
</evidence>
<dbReference type="Pfam" id="PF04324">
    <property type="entry name" value="Fer2_BFD"/>
    <property type="match status" value="1"/>
</dbReference>
<dbReference type="Pfam" id="PF07992">
    <property type="entry name" value="Pyr_redox_2"/>
    <property type="match status" value="1"/>
</dbReference>
<feature type="domain" description="BFD-like [2Fe-2S]-binding" evidence="11">
    <location>
        <begin position="446"/>
        <end position="494"/>
    </location>
</feature>
<evidence type="ECO:0000256" key="2">
    <source>
        <dbReference type="ARBA" id="ARBA00001966"/>
    </source>
</evidence>
<protein>
    <submittedName>
        <fullName evidence="13">NAD(P)/FAD-dependent oxidoreductase</fullName>
    </submittedName>
</protein>
<gene>
    <name evidence="13" type="ORF">F9278_45720</name>
</gene>
<dbReference type="RefSeq" id="WP_152173560.1">
    <property type="nucleotide sequence ID" value="NZ_CP045096.1"/>
</dbReference>
<proteinExistence type="inferred from homology"/>
<evidence type="ECO:0000256" key="10">
    <source>
        <dbReference type="SAM" id="MobiDB-lite"/>
    </source>
</evidence>
<dbReference type="Gene3D" id="3.50.50.60">
    <property type="entry name" value="FAD/NAD(P)-binding domain"/>
    <property type="match status" value="2"/>
</dbReference>
<evidence type="ECO:0000313" key="14">
    <source>
        <dbReference type="Proteomes" id="UP000327294"/>
    </source>
</evidence>
<dbReference type="PRINTS" id="PR00411">
    <property type="entry name" value="PNDRDTASEI"/>
</dbReference>
<comment type="pathway">
    <text evidence="3">Nitrogen metabolism; nitrate reduction (assimilation).</text>
</comment>
<dbReference type="InterPro" id="IPR052034">
    <property type="entry name" value="NasD-like"/>
</dbReference>
<dbReference type="EMBL" id="CP045096">
    <property type="protein sequence ID" value="QFR02240.1"/>
    <property type="molecule type" value="Genomic_DNA"/>
</dbReference>
<feature type="compositionally biased region" description="Low complexity" evidence="10">
    <location>
        <begin position="501"/>
        <end position="517"/>
    </location>
</feature>
<keyword evidence="5" id="KW-0349">Heme</keyword>
<reference evidence="13 14" key="1">
    <citation type="submission" date="2019-10" db="EMBL/GenBank/DDBJ databases">
        <title>Streptomyces sp. strain GY16 isolated from leaves of Broussonetia papyrifera.</title>
        <authorList>
            <person name="Mo P."/>
        </authorList>
    </citation>
    <scope>NUCLEOTIDE SEQUENCE [LARGE SCALE GENOMIC DNA]</scope>
    <source>
        <strain evidence="13 14">GY16</strain>
    </source>
</reference>
<name>A0A5P8KI99_9ACTN</name>
<dbReference type="GO" id="GO:0046872">
    <property type="term" value="F:metal ion binding"/>
    <property type="evidence" value="ECO:0007669"/>
    <property type="project" value="UniProtKB-KW"/>
</dbReference>
<evidence type="ECO:0000259" key="12">
    <source>
        <dbReference type="Pfam" id="PF07992"/>
    </source>
</evidence>
<evidence type="ECO:0000256" key="4">
    <source>
        <dbReference type="ARBA" id="ARBA00010429"/>
    </source>
</evidence>
<dbReference type="AlphaFoldDB" id="A0A5P8KI99"/>
<dbReference type="Gene3D" id="1.10.10.1100">
    <property type="entry name" value="BFD-like [2Fe-2S]-binding domain"/>
    <property type="match status" value="1"/>
</dbReference>
<dbReference type="InterPro" id="IPR041854">
    <property type="entry name" value="BFD-like_2Fe2S-bd_dom_sf"/>
</dbReference>
<evidence type="ECO:0000259" key="11">
    <source>
        <dbReference type="Pfam" id="PF04324"/>
    </source>
</evidence>
<evidence type="ECO:0000256" key="1">
    <source>
        <dbReference type="ARBA" id="ARBA00001929"/>
    </source>
</evidence>
<organism evidence="13 14">
    <name type="scientific">Streptomyces phaeolivaceus</name>
    <dbReference type="NCBI Taxonomy" id="2653200"/>
    <lineage>
        <taxon>Bacteria</taxon>
        <taxon>Bacillati</taxon>
        <taxon>Actinomycetota</taxon>
        <taxon>Actinomycetes</taxon>
        <taxon>Kitasatosporales</taxon>
        <taxon>Streptomycetaceae</taxon>
        <taxon>Streptomyces</taxon>
    </lineage>
</organism>
<evidence type="ECO:0000256" key="3">
    <source>
        <dbReference type="ARBA" id="ARBA00005096"/>
    </source>
</evidence>
<dbReference type="GO" id="GO:0051536">
    <property type="term" value="F:iron-sulfur cluster binding"/>
    <property type="evidence" value="ECO:0007669"/>
    <property type="project" value="UniProtKB-KW"/>
</dbReference>
<dbReference type="InterPro" id="IPR036188">
    <property type="entry name" value="FAD/NAD-bd_sf"/>
</dbReference>
<keyword evidence="8" id="KW-0408">Iron</keyword>
<accession>A0A5P8KI99</accession>
<evidence type="ECO:0000256" key="8">
    <source>
        <dbReference type="ARBA" id="ARBA00023004"/>
    </source>
</evidence>
<dbReference type="InterPro" id="IPR007419">
    <property type="entry name" value="BFD-like_2Fe2S-bd_dom"/>
</dbReference>
<dbReference type="PANTHER" id="PTHR43809">
    <property type="entry name" value="NITRITE REDUCTASE (NADH) LARGE SUBUNIT"/>
    <property type="match status" value="1"/>
</dbReference>
<evidence type="ECO:0000256" key="7">
    <source>
        <dbReference type="ARBA" id="ARBA00023002"/>
    </source>
</evidence>
<comment type="cofactor">
    <cofactor evidence="1">
        <name>siroheme</name>
        <dbReference type="ChEBI" id="CHEBI:60052"/>
    </cofactor>
</comment>
<dbReference type="PANTHER" id="PTHR43809:SF1">
    <property type="entry name" value="NITRITE REDUCTASE (NADH) LARGE SUBUNIT"/>
    <property type="match status" value="1"/>
</dbReference>
<evidence type="ECO:0000256" key="9">
    <source>
        <dbReference type="ARBA" id="ARBA00023014"/>
    </source>
</evidence>
<feature type="region of interest" description="Disordered" evidence="10">
    <location>
        <begin position="501"/>
        <end position="524"/>
    </location>
</feature>
<keyword evidence="7" id="KW-0560">Oxidoreductase</keyword>
<dbReference type="KEGG" id="sphv:F9278_45720"/>
<keyword evidence="6" id="KW-0479">Metal-binding</keyword>
<dbReference type="PRINTS" id="PR00368">
    <property type="entry name" value="FADPNR"/>
</dbReference>
<keyword evidence="9" id="KW-0411">Iron-sulfur</keyword>
<evidence type="ECO:0000313" key="13">
    <source>
        <dbReference type="EMBL" id="QFR02240.1"/>
    </source>
</evidence>
<dbReference type="InterPro" id="IPR023753">
    <property type="entry name" value="FAD/NAD-binding_dom"/>
</dbReference>
<evidence type="ECO:0000256" key="5">
    <source>
        <dbReference type="ARBA" id="ARBA00022617"/>
    </source>
</evidence>
<sequence length="524" mass="54222">MSDRLVLVGHGMVGHTLLTALDARGALRDRRVTVVAEEDVPPYDRIQLSRYFRESDPDDRLFRRTGPAGLLLGDPGFGDRTGVRTQLGDPAVAIDRRRRRVTTAAGRVLDYDTLVLATGARPLVPPVPGADATGCFTYRTAADVRALRAHCDAARAGVGVGAGMGVGAVIGGGLLGLEAAGALRALGMTVHVVEFSPWLMPRQLDEYGGWMLRRHIEDLGITVHPGTRLTAVETDAHDRTTGVRLQPPDGAPPVAIAADVVVFAAGVRPRDELARSCGLAVGERGGVVVDETCRTRDEHIYAVGDCALTPDGRAHGLLAPGNAMAQVVADRLAGGTRTFTGWDTATRLKLLGVVVASLGDQPQETAPGAYEATHLDTRAGVYRSLRVSGEGRLLGGTFVGDSSGYTALRPLVGSGRPLPAPVEELVVPGPLQGRSAAVGPLPDETVICHCHNVPAGTVRSAARNGCADLAAVRHRTRAGSGCGSCAETVAALLGEALPAAASDPGPDLGPDPGAVAPTVTGSPV</sequence>
<keyword evidence="14" id="KW-1185">Reference proteome</keyword>
<dbReference type="GO" id="GO:0016491">
    <property type="term" value="F:oxidoreductase activity"/>
    <property type="evidence" value="ECO:0007669"/>
    <property type="project" value="UniProtKB-KW"/>
</dbReference>
<comment type="similarity">
    <text evidence="4">Belongs to the nitrite and sulfite reductase 4Fe-4S domain family.</text>
</comment>